<dbReference type="PANTHER" id="PTHR11895:SF170">
    <property type="entry name" value="AMIDASE"/>
    <property type="match status" value="1"/>
</dbReference>
<dbReference type="Proteomes" id="UP001214170">
    <property type="component" value="Chromosome"/>
</dbReference>
<feature type="domain" description="Amidase" evidence="2">
    <location>
        <begin position="78"/>
        <end position="492"/>
    </location>
</feature>
<gene>
    <name evidence="3" type="ORF">P8T11_21270</name>
</gene>
<keyword evidence="4" id="KW-1185">Reference proteome</keyword>
<feature type="region of interest" description="Disordered" evidence="1">
    <location>
        <begin position="150"/>
        <end position="170"/>
    </location>
</feature>
<dbReference type="InterPro" id="IPR020556">
    <property type="entry name" value="Amidase_CS"/>
</dbReference>
<evidence type="ECO:0000259" key="2">
    <source>
        <dbReference type="Pfam" id="PF01425"/>
    </source>
</evidence>
<dbReference type="RefSeq" id="WP_268080159.1">
    <property type="nucleotide sequence ID" value="NZ_CP106885.1"/>
</dbReference>
<dbReference type="EMBL" id="CP121261">
    <property type="protein sequence ID" value="WFP06836.1"/>
    <property type="molecule type" value="Genomic_DNA"/>
</dbReference>
<dbReference type="InterPro" id="IPR036928">
    <property type="entry name" value="AS_sf"/>
</dbReference>
<dbReference type="PANTHER" id="PTHR11895">
    <property type="entry name" value="TRANSAMIDASE"/>
    <property type="match status" value="1"/>
</dbReference>
<dbReference type="NCBIfam" id="NF005565">
    <property type="entry name" value="PRK07235.1"/>
    <property type="match status" value="1"/>
</dbReference>
<dbReference type="PROSITE" id="PS00571">
    <property type="entry name" value="AMIDASES"/>
    <property type="match status" value="1"/>
</dbReference>
<organism evidence="3 4">
    <name type="scientific">Achromobacter spanius</name>
    <dbReference type="NCBI Taxonomy" id="217203"/>
    <lineage>
        <taxon>Bacteria</taxon>
        <taxon>Pseudomonadati</taxon>
        <taxon>Pseudomonadota</taxon>
        <taxon>Betaproteobacteria</taxon>
        <taxon>Burkholderiales</taxon>
        <taxon>Alcaligenaceae</taxon>
        <taxon>Achromobacter</taxon>
    </lineage>
</organism>
<protein>
    <submittedName>
        <fullName evidence="3">Amidase</fullName>
        <ecNumber evidence="3">3.5.1.4</ecNumber>
    </submittedName>
</protein>
<dbReference type="EC" id="3.5.1.4" evidence="3"/>
<reference evidence="3 4" key="1">
    <citation type="submission" date="2023-03" db="EMBL/GenBank/DDBJ databases">
        <title>Achromobacter spanius LIG8.</title>
        <authorList>
            <person name="Shrestha S."/>
        </authorList>
    </citation>
    <scope>NUCLEOTIDE SEQUENCE [LARGE SCALE GENOMIC DNA]</scope>
    <source>
        <strain evidence="3 4">LIG8</strain>
    </source>
</reference>
<dbReference type="Gene3D" id="1.10.20.60">
    <property type="entry name" value="Glu-tRNAGln amidotransferase C subunit, N-terminal domain"/>
    <property type="match status" value="1"/>
</dbReference>
<sequence>MSLPRPTLEALDQAARRIGLNLDDATLRAYDSILEATFADYDQVDAMIDQPPVVRYPRTPGVQPEDNPLNAWYVRTEIDGRPDGPLAGKRVVLKDNICLAGVPMMNGAATLRGYVPDQDATVATRILDAGGRIVGKAHCEYFCVSGSSHTSAAGPVRNPRNPAHAAGGSSSGAAALVGAGEADMAIGTDQGGSVRIPAAYSGIYGMKPTHGLIPYTGIMPIEMTLDHAGIMSATVADNARLLDAIAGADGLDPRQQNLPVERSAYADALDLPAQGLPLKGLRVGVVPEGFGWSNSDPEVDRAVRQAAGHLAALGAEVSEVPVPLHRKGHAIWTPIAVEGTTQQMKGYNYGTNWKGLYVTGLMQAQRHWRDHADEFPHDVKTCLLAGEYFHARYGGQYYGKAQNLARRLRLAYDQALKQVDMLLMPTVPMRAPRLIDANATPDVFVTRALEMNANTAPFDVTGHPAISVPCALRDGLPVGMMLVGRHFDEPTLYRAARAFERDLDWTVL</sequence>
<dbReference type="Pfam" id="PF01425">
    <property type="entry name" value="Amidase"/>
    <property type="match status" value="1"/>
</dbReference>
<accession>A0ABY8GPR4</accession>
<dbReference type="SUPFAM" id="SSF75304">
    <property type="entry name" value="Amidase signature (AS) enzymes"/>
    <property type="match status" value="1"/>
</dbReference>
<evidence type="ECO:0000313" key="4">
    <source>
        <dbReference type="Proteomes" id="UP001214170"/>
    </source>
</evidence>
<keyword evidence="3" id="KW-0378">Hydrolase</keyword>
<dbReference type="InterPro" id="IPR023631">
    <property type="entry name" value="Amidase_dom"/>
</dbReference>
<evidence type="ECO:0000313" key="3">
    <source>
        <dbReference type="EMBL" id="WFP06836.1"/>
    </source>
</evidence>
<dbReference type="Gene3D" id="3.90.1300.10">
    <property type="entry name" value="Amidase signature (AS) domain"/>
    <property type="match status" value="1"/>
</dbReference>
<dbReference type="GO" id="GO:0004040">
    <property type="term" value="F:amidase activity"/>
    <property type="evidence" value="ECO:0007669"/>
    <property type="project" value="UniProtKB-EC"/>
</dbReference>
<dbReference type="InterPro" id="IPR000120">
    <property type="entry name" value="Amidase"/>
</dbReference>
<proteinExistence type="predicted"/>
<name>A0ABY8GPR4_9BURK</name>
<evidence type="ECO:0000256" key="1">
    <source>
        <dbReference type="SAM" id="MobiDB-lite"/>
    </source>
</evidence>